<sequence>MKFCNSTSTAVGGKGTRRIHLQTFYTPFQDYLPNCYNCENDNTAFSGPPHVLLLLLLRVLQCSLQGFLSNCELIGWALTYINLCLNNHN</sequence>
<reference evidence="1" key="1">
    <citation type="submission" date="2015-07" db="EMBL/GenBank/DDBJ databases">
        <title>MeaNS - Measles Nucleotide Surveillance Program.</title>
        <authorList>
            <person name="Tran T."/>
            <person name="Druce J."/>
        </authorList>
    </citation>
    <scope>NUCLEOTIDE SEQUENCE</scope>
    <source>
        <strain evidence="1">UCB-OBI-ISO-001</strain>
        <tissue evidence="1">Gonad</tissue>
    </source>
</reference>
<accession>A0A0L8GLV4</accession>
<organism evidence="1">
    <name type="scientific">Octopus bimaculoides</name>
    <name type="common">California two-spotted octopus</name>
    <dbReference type="NCBI Taxonomy" id="37653"/>
    <lineage>
        <taxon>Eukaryota</taxon>
        <taxon>Metazoa</taxon>
        <taxon>Spiralia</taxon>
        <taxon>Lophotrochozoa</taxon>
        <taxon>Mollusca</taxon>
        <taxon>Cephalopoda</taxon>
        <taxon>Coleoidea</taxon>
        <taxon>Octopodiformes</taxon>
        <taxon>Octopoda</taxon>
        <taxon>Incirrata</taxon>
        <taxon>Octopodidae</taxon>
        <taxon>Octopus</taxon>
    </lineage>
</organism>
<protein>
    <submittedName>
        <fullName evidence="1">Uncharacterized protein</fullName>
    </submittedName>
</protein>
<dbReference type="EMBL" id="KQ421263">
    <property type="protein sequence ID" value="KOF77923.1"/>
    <property type="molecule type" value="Genomic_DNA"/>
</dbReference>
<gene>
    <name evidence="1" type="ORF">OCBIM_22031503mg</name>
</gene>
<name>A0A0L8GLV4_OCTBM</name>
<evidence type="ECO:0000313" key="1">
    <source>
        <dbReference type="EMBL" id="KOF77923.1"/>
    </source>
</evidence>
<dbReference type="AlphaFoldDB" id="A0A0L8GLV4"/>
<proteinExistence type="predicted"/>